<dbReference type="RefSeq" id="WP_144814615.1">
    <property type="nucleotide sequence ID" value="NZ_VNFE01000007.1"/>
</dbReference>
<comment type="caution">
    <text evidence="1">The sequence shown here is derived from an EMBL/GenBank/DDBJ whole genome shotgun (WGS) entry which is preliminary data.</text>
</comment>
<evidence type="ECO:0000313" key="1">
    <source>
        <dbReference type="EMBL" id="TVU87842.1"/>
    </source>
</evidence>
<proteinExistence type="predicted"/>
<accession>A0A558J2P3</accession>
<organism evidence="1 2">
    <name type="scientific">Vreelandella titanicae</name>
    <dbReference type="NCBI Taxonomy" id="664683"/>
    <lineage>
        <taxon>Bacteria</taxon>
        <taxon>Pseudomonadati</taxon>
        <taxon>Pseudomonadota</taxon>
        <taxon>Gammaproteobacteria</taxon>
        <taxon>Oceanospirillales</taxon>
        <taxon>Halomonadaceae</taxon>
        <taxon>Vreelandella</taxon>
    </lineage>
</organism>
<dbReference type="AlphaFoldDB" id="A0A558J2P3"/>
<protein>
    <submittedName>
        <fullName evidence="1">Uncharacterized protein</fullName>
    </submittedName>
</protein>
<dbReference type="EMBL" id="VNFE01000007">
    <property type="protein sequence ID" value="TVU87842.1"/>
    <property type="molecule type" value="Genomic_DNA"/>
</dbReference>
<dbReference type="Proteomes" id="UP000317288">
    <property type="component" value="Unassembled WGS sequence"/>
</dbReference>
<name>A0A558J2P3_9GAMM</name>
<reference evidence="1 2" key="1">
    <citation type="submission" date="2019-07" db="EMBL/GenBank/DDBJ databases">
        <title>Diversity of Bacteria from Kongsfjorden, Arctic.</title>
        <authorList>
            <person name="Yu Y."/>
        </authorList>
    </citation>
    <scope>NUCLEOTIDE SEQUENCE [LARGE SCALE GENOMIC DNA]</scope>
    <source>
        <strain evidence="1 2">SM1922</strain>
    </source>
</reference>
<sequence>MSTNDDVLGAADAAYTPTDDTQPVTVNLHVCNKQVPPANEAFLGNCEWYYRPLHDEFIDKSGVASWEALKAWATTWNPFDNVDVFLRFLANRDEIIAPDSAHSHWSRHANFMMRHIGCGHLPPGYYISYGYYYCYTYGERLQPRLSDAGKGWLAEARYLLQKNIETGLEDNMDGDYISVVCRRYPNRSVQMEVTQYELEVDPITFKTFAFNTHVPAYLDAGLADLPITDLMRIGTQPNAEEWLDGETWKQAWDSAVEVGWDKANSAKDAVSSRAQAAAEAANEGLSAVEQALSRLMNHIR</sequence>
<gene>
    <name evidence="1" type="ORF">FQP89_19890</name>
</gene>
<evidence type="ECO:0000313" key="2">
    <source>
        <dbReference type="Proteomes" id="UP000317288"/>
    </source>
</evidence>